<comment type="caution">
    <text evidence="2">The sequence shown here is derived from an EMBL/GenBank/DDBJ whole genome shotgun (WGS) entry which is preliminary data.</text>
</comment>
<dbReference type="GeneID" id="64593236"/>
<dbReference type="RefSeq" id="XP_041152807.1">
    <property type="nucleotide sequence ID" value="XM_041299472.1"/>
</dbReference>
<gene>
    <name evidence="2" type="ORF">HD556DRAFT_1301499</name>
</gene>
<dbReference type="Pfam" id="PF13668">
    <property type="entry name" value="Ferritin_2"/>
    <property type="match status" value="1"/>
</dbReference>
<organism evidence="2 3">
    <name type="scientific">Suillus plorans</name>
    <dbReference type="NCBI Taxonomy" id="116603"/>
    <lineage>
        <taxon>Eukaryota</taxon>
        <taxon>Fungi</taxon>
        <taxon>Dikarya</taxon>
        <taxon>Basidiomycota</taxon>
        <taxon>Agaricomycotina</taxon>
        <taxon>Agaricomycetes</taxon>
        <taxon>Agaricomycetidae</taxon>
        <taxon>Boletales</taxon>
        <taxon>Suillineae</taxon>
        <taxon>Suillaceae</taxon>
        <taxon>Suillus</taxon>
    </lineage>
</organism>
<keyword evidence="1" id="KW-0732">Signal</keyword>
<dbReference type="EMBL" id="JABBWE010000113">
    <property type="protein sequence ID" value="KAG1785324.1"/>
    <property type="molecule type" value="Genomic_DNA"/>
</dbReference>
<evidence type="ECO:0000256" key="1">
    <source>
        <dbReference type="SAM" id="SignalP"/>
    </source>
</evidence>
<dbReference type="InterPro" id="IPR039254">
    <property type="entry name" value="Rds1"/>
</dbReference>
<evidence type="ECO:0000313" key="3">
    <source>
        <dbReference type="Proteomes" id="UP000719766"/>
    </source>
</evidence>
<sequence length="304" mass="32466">MKVTPASVTLLVVAALHDFCVAVPAKRDDSSIPTDIQILNFALTLEHLENAFYTQGLQKYTQQDFLNADLPTWARGRWNEIAQHESTHVSFLESVIGEQAVQPCTYSFPDTDPISFVTTSFMLETVGVSAYSGAAQFLSQSDYITSSGAILAVEARQSAWINSAILKANPWNTAFDTPLDLNHVWTLASGVIVSCPSSNMPLPVKAFPALSFPAGAQPGQTVQVSFNATTVSSVPPQLYVAFIAGLGATFVPLSSQNTVEIPSTLQGVVFPIITSSSTAVTDDVTIAGPAFLSFHFNAAGEDEL</sequence>
<feature type="chain" id="PRO_5040502159" evidence="1">
    <location>
        <begin position="23"/>
        <end position="304"/>
    </location>
</feature>
<name>A0A9P7DAC5_9AGAM</name>
<dbReference type="PANTHER" id="PTHR38705">
    <property type="entry name" value="PROTEIN RDS1"/>
    <property type="match status" value="1"/>
</dbReference>
<dbReference type="SUPFAM" id="SSF47240">
    <property type="entry name" value="Ferritin-like"/>
    <property type="match status" value="1"/>
</dbReference>
<feature type="signal peptide" evidence="1">
    <location>
        <begin position="1"/>
        <end position="22"/>
    </location>
</feature>
<proteinExistence type="predicted"/>
<reference evidence="2" key="1">
    <citation type="journal article" date="2020" name="New Phytol.">
        <title>Comparative genomics reveals dynamic genome evolution in host specialist ectomycorrhizal fungi.</title>
        <authorList>
            <person name="Lofgren L.A."/>
            <person name="Nguyen N.H."/>
            <person name="Vilgalys R."/>
            <person name="Ruytinx J."/>
            <person name="Liao H.L."/>
            <person name="Branco S."/>
            <person name="Kuo A."/>
            <person name="LaButti K."/>
            <person name="Lipzen A."/>
            <person name="Andreopoulos W."/>
            <person name="Pangilinan J."/>
            <person name="Riley R."/>
            <person name="Hundley H."/>
            <person name="Na H."/>
            <person name="Barry K."/>
            <person name="Grigoriev I.V."/>
            <person name="Stajich J.E."/>
            <person name="Kennedy P.G."/>
        </authorList>
    </citation>
    <scope>NUCLEOTIDE SEQUENCE</scope>
    <source>
        <strain evidence="2">S12</strain>
    </source>
</reference>
<dbReference type="Proteomes" id="UP000719766">
    <property type="component" value="Unassembled WGS sequence"/>
</dbReference>
<dbReference type="OrthoDB" id="2098436at2759"/>
<evidence type="ECO:0000313" key="2">
    <source>
        <dbReference type="EMBL" id="KAG1785324.1"/>
    </source>
</evidence>
<dbReference type="AlphaFoldDB" id="A0A9P7DAC5"/>
<keyword evidence="3" id="KW-1185">Reference proteome</keyword>
<dbReference type="PANTHER" id="PTHR38705:SF5">
    <property type="entry name" value="RESPONSE PROTEIN RDS1, PUTATIVE (AFU_ORTHOLOGUE AFUA_5G12490)-RELATED"/>
    <property type="match status" value="1"/>
</dbReference>
<dbReference type="InterPro" id="IPR009078">
    <property type="entry name" value="Ferritin-like_SF"/>
</dbReference>
<accession>A0A9P7DAC5</accession>
<protein>
    <submittedName>
        <fullName evidence="2">Ferritin-like domain-containing protein</fullName>
    </submittedName>
</protein>